<dbReference type="RefSeq" id="WP_045689047.1">
    <property type="nucleotide sequence ID" value="NZ_FZNS01000003.1"/>
</dbReference>
<accession>A0A238WS52</accession>
<evidence type="ECO:0008006" key="4">
    <source>
        <dbReference type="Google" id="ProtNLM"/>
    </source>
</evidence>
<dbReference type="InterPro" id="IPR025366">
    <property type="entry name" value="DUF4270"/>
</dbReference>
<reference evidence="3" key="1">
    <citation type="submission" date="2017-06" db="EMBL/GenBank/DDBJ databases">
        <authorList>
            <person name="Varghese N."/>
            <person name="Submissions S."/>
        </authorList>
    </citation>
    <scope>NUCLEOTIDE SEQUENCE [LARGE SCALE GENOMIC DNA]</scope>
    <source>
        <strain evidence="3">DSM 28041</strain>
    </source>
</reference>
<evidence type="ECO:0000256" key="1">
    <source>
        <dbReference type="SAM" id="SignalP"/>
    </source>
</evidence>
<dbReference type="AlphaFoldDB" id="A0A238WS52"/>
<name>A0A238WS52_9BACT</name>
<proteinExistence type="predicted"/>
<evidence type="ECO:0000313" key="3">
    <source>
        <dbReference type="Proteomes" id="UP000198310"/>
    </source>
</evidence>
<dbReference type="Proteomes" id="UP000198310">
    <property type="component" value="Unassembled WGS sequence"/>
</dbReference>
<organism evidence="2 3">
    <name type="scientific">Hymenobacter mucosus</name>
    <dbReference type="NCBI Taxonomy" id="1411120"/>
    <lineage>
        <taxon>Bacteria</taxon>
        <taxon>Pseudomonadati</taxon>
        <taxon>Bacteroidota</taxon>
        <taxon>Cytophagia</taxon>
        <taxon>Cytophagales</taxon>
        <taxon>Hymenobacteraceae</taxon>
        <taxon>Hymenobacter</taxon>
    </lineage>
</organism>
<feature type="signal peptide" evidence="1">
    <location>
        <begin position="1"/>
        <end position="30"/>
    </location>
</feature>
<keyword evidence="1" id="KW-0732">Signal</keyword>
<sequence>MNWPASAIRLTSVSLSVAAFLGLATGCEKANDLGLELPGTSPISTQYQDITLPATTSRQAPVQTAQASHFLVGRVRDANVGTTTARAFLNAQIGSPDSLLATNFTDVKLDSVVLHLGFNQVYGTATQPVRLDLFQLQQPLGERTAYNSESSVPTSTALLSGFAGSLNRNRQVKTRTAASSTTDTTTTVITTTVPDRVVRIPLLNFPQTAALANALFSAQRATGFNQDKINTILRGLALGPTAGFQDNVVAFNRTNETRIAFYYQGRTRSGAKLRPIVYNILFGNAPSATAADAKFFTQLSTDFSGTRLAALNSPGAQVVPTSDFPYTYLQEGVALGTRIELQGLSALKSNTNRVINRAELLIPIRQYSNGLFPYAPNVYLYEVDNQNKVLERTVGATTAERLVQAEGTLPNSSVRISPAGIGYPASATFPLGLEPQYYSLNMTEYIQAYLTNRLNGDLPSGLLLSPVLRSNTSLTLNRSLLDASSNGGIKLRVYYSTLQ</sequence>
<feature type="chain" id="PRO_5011221945" description="DUF4270 domain-containing protein" evidence="1">
    <location>
        <begin position="31"/>
        <end position="499"/>
    </location>
</feature>
<dbReference type="EMBL" id="FZNS01000003">
    <property type="protein sequence ID" value="SNR49342.1"/>
    <property type="molecule type" value="Genomic_DNA"/>
</dbReference>
<protein>
    <recommendedName>
        <fullName evidence="4">DUF4270 domain-containing protein</fullName>
    </recommendedName>
</protein>
<dbReference type="Pfam" id="PF14092">
    <property type="entry name" value="DUF4270"/>
    <property type="match status" value="1"/>
</dbReference>
<keyword evidence="3" id="KW-1185">Reference proteome</keyword>
<evidence type="ECO:0000313" key="2">
    <source>
        <dbReference type="EMBL" id="SNR49342.1"/>
    </source>
</evidence>
<gene>
    <name evidence="2" type="ORF">SAMN06269173_10324</name>
</gene>